<organism evidence="2 3">
    <name type="scientific">Deinococcus deserti (strain DSM 17065 / CIP 109153 / LMG 22923 / VCD115)</name>
    <dbReference type="NCBI Taxonomy" id="546414"/>
    <lineage>
        <taxon>Bacteria</taxon>
        <taxon>Thermotogati</taxon>
        <taxon>Deinococcota</taxon>
        <taxon>Deinococci</taxon>
        <taxon>Deinococcales</taxon>
        <taxon>Deinococcaceae</taxon>
        <taxon>Deinococcus</taxon>
    </lineage>
</organism>
<sequence>MPDRDWMVGAKYSTPRLETHLEELRNRQQQLEEHKVAYLSRLLEYQVLKDEQKWRKEHPKDR</sequence>
<accession>C1D3P4</accession>
<feature type="coiled-coil region" evidence="1">
    <location>
        <begin position="14"/>
        <end position="41"/>
    </location>
</feature>
<reference evidence="2 3" key="1">
    <citation type="journal article" date="2009" name="PLoS Genet.">
        <title>Alliance of proteomics and genomics to unravel the specificities of Sahara bacterium Deinococcus deserti.</title>
        <authorList>
            <person name="de Groot A."/>
            <person name="Dulermo R."/>
            <person name="Ortet P."/>
            <person name="Blanchard L."/>
            <person name="Guerin P."/>
            <person name="Fernandez B."/>
            <person name="Vacherie B."/>
            <person name="Dossat C."/>
            <person name="Jolivet E."/>
            <person name="Siguier P."/>
            <person name="Chandler M."/>
            <person name="Barakat M."/>
            <person name="Dedieu A."/>
            <person name="Barbe V."/>
            <person name="Heulin T."/>
            <person name="Sommer S."/>
            <person name="Achouak W."/>
            <person name="Armengaud J."/>
        </authorList>
    </citation>
    <scope>NUCLEOTIDE SEQUENCE [LARGE SCALE GENOMIC DNA]</scope>
    <source>
        <strain evidence="3">DSM 17065 / CIP 109153 / LMG 22923 / VCD115</strain>
        <plasmid evidence="3">pDeide3</plasmid>
    </source>
</reference>
<gene>
    <name evidence="2" type="ordered locus">Deide_3p01770</name>
</gene>
<keyword evidence="1" id="KW-0175">Coiled coil</keyword>
<dbReference type="RefSeq" id="WP_012694996.1">
    <property type="nucleotide sequence ID" value="NC_012528.1"/>
</dbReference>
<evidence type="ECO:0000313" key="2">
    <source>
        <dbReference type="EMBL" id="ACO48123.1"/>
    </source>
</evidence>
<evidence type="ECO:0000256" key="1">
    <source>
        <dbReference type="SAM" id="Coils"/>
    </source>
</evidence>
<name>C1D3P4_DEIDV</name>
<dbReference type="KEGG" id="ddr:Deide_3p01770"/>
<geneLocation type="plasmid" evidence="3">
    <name>pDeide3</name>
</geneLocation>
<keyword evidence="2" id="KW-0614">Plasmid</keyword>
<dbReference type="EMBL" id="CP001117">
    <property type="protein sequence ID" value="ACO48123.1"/>
    <property type="molecule type" value="Genomic_DNA"/>
</dbReference>
<protein>
    <submittedName>
        <fullName evidence="2">Uncharacterized protein</fullName>
    </submittedName>
</protein>
<evidence type="ECO:0000313" key="3">
    <source>
        <dbReference type="Proteomes" id="UP000002208"/>
    </source>
</evidence>
<dbReference type="HOGENOM" id="CLU_2896622_0_0_0"/>
<keyword evidence="3" id="KW-1185">Reference proteome</keyword>
<dbReference type="AlphaFoldDB" id="C1D3P4"/>
<proteinExistence type="predicted"/>
<dbReference type="Proteomes" id="UP000002208">
    <property type="component" value="Plasmid 3"/>
</dbReference>